<feature type="domain" description="Tyr recombinase" evidence="4">
    <location>
        <begin position="113"/>
        <end position="280"/>
    </location>
</feature>
<dbReference type="PROSITE" id="PS51900">
    <property type="entry name" value="CB"/>
    <property type="match status" value="1"/>
</dbReference>
<comment type="caution">
    <text evidence="6">The sequence shown here is derived from an EMBL/GenBank/DDBJ whole genome shotgun (WGS) entry which is preliminary data.</text>
</comment>
<dbReference type="EMBL" id="SJDT01000011">
    <property type="protein sequence ID" value="TBW20731.1"/>
    <property type="molecule type" value="Genomic_DNA"/>
</dbReference>
<evidence type="ECO:0000256" key="2">
    <source>
        <dbReference type="ARBA" id="ARBA00023172"/>
    </source>
</evidence>
<dbReference type="InterPro" id="IPR013762">
    <property type="entry name" value="Integrase-like_cat_sf"/>
</dbReference>
<protein>
    <submittedName>
        <fullName evidence="6">Tyrosine recombinase</fullName>
    </submittedName>
</protein>
<evidence type="ECO:0000256" key="1">
    <source>
        <dbReference type="ARBA" id="ARBA00023125"/>
    </source>
</evidence>
<dbReference type="OrthoDB" id="1822491at2"/>
<dbReference type="GO" id="GO:0015074">
    <property type="term" value="P:DNA integration"/>
    <property type="evidence" value="ECO:0007669"/>
    <property type="project" value="InterPro"/>
</dbReference>
<dbReference type="SUPFAM" id="SSF56349">
    <property type="entry name" value="DNA breaking-rejoining enzymes"/>
    <property type="match status" value="1"/>
</dbReference>
<evidence type="ECO:0000259" key="4">
    <source>
        <dbReference type="PROSITE" id="PS51898"/>
    </source>
</evidence>
<dbReference type="InterPro" id="IPR011010">
    <property type="entry name" value="DNA_brk_join_enz"/>
</dbReference>
<proteinExistence type="predicted"/>
<keyword evidence="2" id="KW-0233">DNA recombination</keyword>
<keyword evidence="7" id="KW-1185">Reference proteome</keyword>
<evidence type="ECO:0000313" key="7">
    <source>
        <dbReference type="Proteomes" id="UP000293036"/>
    </source>
</evidence>
<dbReference type="InterPro" id="IPR044068">
    <property type="entry name" value="CB"/>
</dbReference>
<dbReference type="Proteomes" id="UP000293036">
    <property type="component" value="Unassembled WGS sequence"/>
</dbReference>
<reference evidence="6 7" key="1">
    <citation type="submission" date="2019-02" db="EMBL/GenBank/DDBJ databases">
        <title>Arcanobacterium bovis sp. nov., isolated from the milk of a cow with mastitis.</title>
        <authorList>
            <person name="Sammra O."/>
            <person name="Foster G."/>
            <person name="Hassan A."/>
            <person name="Alssahen M."/>
            <person name="Laemmler C."/>
            <person name="Borowiak M."/>
            <person name="Malorny B."/>
            <person name="Abdulmawjood A."/>
        </authorList>
    </citation>
    <scope>NUCLEOTIDE SEQUENCE [LARGE SCALE GENOMIC DNA]</scope>
    <source>
        <strain evidence="6 7">C605018/01/1</strain>
    </source>
</reference>
<dbReference type="Pfam" id="PF00589">
    <property type="entry name" value="Phage_integrase"/>
    <property type="match status" value="1"/>
</dbReference>
<name>A0A4Q9UYM4_9ACTO</name>
<dbReference type="GO" id="GO:0006310">
    <property type="term" value="P:DNA recombination"/>
    <property type="evidence" value="ECO:0007669"/>
    <property type="project" value="UniProtKB-KW"/>
</dbReference>
<dbReference type="GO" id="GO:0003677">
    <property type="term" value="F:DNA binding"/>
    <property type="evidence" value="ECO:0007669"/>
    <property type="project" value="UniProtKB-UniRule"/>
</dbReference>
<evidence type="ECO:0000259" key="5">
    <source>
        <dbReference type="PROSITE" id="PS51900"/>
    </source>
</evidence>
<dbReference type="RefSeq" id="WP_131282473.1">
    <property type="nucleotide sequence ID" value="NZ_JBHSLR010000004.1"/>
</dbReference>
<dbReference type="PANTHER" id="PTHR30349:SF64">
    <property type="entry name" value="PROPHAGE INTEGRASE INTD-RELATED"/>
    <property type="match status" value="1"/>
</dbReference>
<keyword evidence="1 3" id="KW-0238">DNA-binding</keyword>
<organism evidence="6 7">
    <name type="scientific">Arcanobacterium bovis</name>
    <dbReference type="NCBI Taxonomy" id="2529275"/>
    <lineage>
        <taxon>Bacteria</taxon>
        <taxon>Bacillati</taxon>
        <taxon>Actinomycetota</taxon>
        <taxon>Actinomycetes</taxon>
        <taxon>Actinomycetales</taxon>
        <taxon>Actinomycetaceae</taxon>
        <taxon>Arcanobacterium</taxon>
    </lineage>
</organism>
<evidence type="ECO:0000256" key="3">
    <source>
        <dbReference type="PROSITE-ProRule" id="PRU01248"/>
    </source>
</evidence>
<dbReference type="PROSITE" id="PS51898">
    <property type="entry name" value="TYR_RECOMBINASE"/>
    <property type="match status" value="1"/>
</dbReference>
<dbReference type="AlphaFoldDB" id="A0A4Q9UYM4"/>
<dbReference type="InterPro" id="IPR002104">
    <property type="entry name" value="Integrase_catalytic"/>
</dbReference>
<dbReference type="PANTHER" id="PTHR30349">
    <property type="entry name" value="PHAGE INTEGRASE-RELATED"/>
    <property type="match status" value="1"/>
</dbReference>
<gene>
    <name evidence="6" type="ORF">EZJ44_08405</name>
</gene>
<accession>A0A4Q9UYM4</accession>
<dbReference type="Gene3D" id="1.10.443.10">
    <property type="entry name" value="Intergrase catalytic core"/>
    <property type="match status" value="1"/>
</dbReference>
<dbReference type="InterPro" id="IPR050090">
    <property type="entry name" value="Tyrosine_recombinase_XerCD"/>
</dbReference>
<feature type="domain" description="Core-binding (CB)" evidence="5">
    <location>
        <begin position="11"/>
        <end position="92"/>
    </location>
</feature>
<sequence>MSKRESWIMKNSIHGQLNTLMAEWRMNMRAQSLADRTINERIRVTRQFVAFTDTAPLDIDAEQILQWLSTLPSANTRWSYYTSLKAFFKWLEISEKRCSNPFLRIRAPKRPKYKPRPVALEHIEFILSQNLHRRTRCMIMLAFNCGLRVSEIAKVRGQDYDPLTGGLTVEGKGGKIALVPVNKQLQPFFNTMPRRGYWFPSYSHPGQHVRSRSVGDTIVHVFARYGITITAHQLRHSFGTELLRASVDIRVVQELMRHESIQTTALYTRVVQDQKQEGTDMLPVFLGDNA</sequence>
<evidence type="ECO:0000313" key="6">
    <source>
        <dbReference type="EMBL" id="TBW20731.1"/>
    </source>
</evidence>